<proteinExistence type="predicted"/>
<dbReference type="GO" id="GO:0030897">
    <property type="term" value="C:HOPS complex"/>
    <property type="evidence" value="ECO:0007669"/>
    <property type="project" value="TreeGrafter"/>
</dbReference>
<dbReference type="AlphaFoldDB" id="A0A087T481"/>
<gene>
    <name evidence="5" type="ORF">X975_25324</name>
</gene>
<feature type="non-terminal residue" evidence="5">
    <location>
        <position position="327"/>
    </location>
</feature>
<accession>A0A087T481</accession>
<keyword evidence="1 3" id="KW-0863">Zinc-finger</keyword>
<organism evidence="5 6">
    <name type="scientific">Stegodyphus mimosarum</name>
    <name type="common">African social velvet spider</name>
    <dbReference type="NCBI Taxonomy" id="407821"/>
    <lineage>
        <taxon>Eukaryota</taxon>
        <taxon>Metazoa</taxon>
        <taxon>Ecdysozoa</taxon>
        <taxon>Arthropoda</taxon>
        <taxon>Chelicerata</taxon>
        <taxon>Arachnida</taxon>
        <taxon>Araneae</taxon>
        <taxon>Araneomorphae</taxon>
        <taxon>Entelegynae</taxon>
        <taxon>Eresoidea</taxon>
        <taxon>Eresidae</taxon>
        <taxon>Stegodyphus</taxon>
    </lineage>
</organism>
<dbReference type="InterPro" id="IPR011011">
    <property type="entry name" value="Znf_FYVE_PHD"/>
</dbReference>
<dbReference type="GO" id="GO:0006623">
    <property type="term" value="P:protein targeting to vacuole"/>
    <property type="evidence" value="ECO:0007669"/>
    <property type="project" value="InterPro"/>
</dbReference>
<evidence type="ECO:0000259" key="4">
    <source>
        <dbReference type="PROSITE" id="PS50089"/>
    </source>
</evidence>
<reference evidence="5 6" key="1">
    <citation type="submission" date="2013-11" db="EMBL/GenBank/DDBJ databases">
        <title>Genome sequencing of Stegodyphus mimosarum.</title>
        <authorList>
            <person name="Bechsgaard J."/>
        </authorList>
    </citation>
    <scope>NUCLEOTIDE SEQUENCE [LARGE SCALE GENOMIC DNA]</scope>
</reference>
<protein>
    <submittedName>
        <fullName evidence="5">Vacuolar protein sorting-associated protein 8-like protein</fullName>
    </submittedName>
</protein>
<dbReference type="Pfam" id="PF25066">
    <property type="entry name" value="TPR_VPS8_2"/>
    <property type="match status" value="1"/>
</dbReference>
<dbReference type="STRING" id="407821.A0A087T481"/>
<dbReference type="InterPro" id="IPR001841">
    <property type="entry name" value="Znf_RING"/>
</dbReference>
<evidence type="ECO:0000313" key="6">
    <source>
        <dbReference type="Proteomes" id="UP000054359"/>
    </source>
</evidence>
<sequence length="327" mass="37980">MLEGLQCKIKEVSQELLTSSTPLNLEFSASWNELQSRVLVIIQLCQRNSNKMNQDERELLWFPLLESMMAPQRQLRGRVNAEYLNAFKELTRHLLNNMMGYISLPAILQRVVQDPAYNTGKFGEIRELIMGMFETYNYEKTLLSTTTKLLNDDLHKQLRNLCKTANQVFTCHNEVCLFCRNALGDDENVEIIVFRCGHVYHASCLGGIKKGNEEPLTYFCLKCERHQRYEISVKSPRIRLRKPVMVPNFKTRSKTSSFRETRLNAQQLQALEIVRKCQKSSRLSLIEELAYDDSKRMQQRSFESRKSDVGLKLNLSPACKDDFASEF</sequence>
<dbReference type="GO" id="GO:0008270">
    <property type="term" value="F:zinc ion binding"/>
    <property type="evidence" value="ECO:0007669"/>
    <property type="project" value="UniProtKB-KW"/>
</dbReference>
<dbReference type="Pfam" id="PF23412">
    <property type="entry name" value="zf_RING_Vps8"/>
    <property type="match status" value="1"/>
</dbReference>
<keyword evidence="1 3" id="KW-0479">Metal-binding</keyword>
<keyword evidence="6" id="KW-1185">Reference proteome</keyword>
<dbReference type="PANTHER" id="PTHR12616:SF8">
    <property type="entry name" value="VACUOLAR PROTEIN SORTING-ASSOCIATED PROTEIN 8 HOMOLOG"/>
    <property type="match status" value="1"/>
</dbReference>
<dbReference type="EMBL" id="KK113343">
    <property type="protein sequence ID" value="KFM59920.1"/>
    <property type="molecule type" value="Genomic_DNA"/>
</dbReference>
<dbReference type="GO" id="GO:0005770">
    <property type="term" value="C:late endosome"/>
    <property type="evidence" value="ECO:0007669"/>
    <property type="project" value="TreeGrafter"/>
</dbReference>
<dbReference type="PROSITE" id="PS50089">
    <property type="entry name" value="ZF_RING_2"/>
    <property type="match status" value="1"/>
</dbReference>
<dbReference type="OMA" id="EIVIFRC"/>
<dbReference type="GO" id="GO:0034058">
    <property type="term" value="P:endosomal vesicle fusion"/>
    <property type="evidence" value="ECO:0007669"/>
    <property type="project" value="TreeGrafter"/>
</dbReference>
<evidence type="ECO:0000256" key="1">
    <source>
        <dbReference type="ARBA" id="ARBA00022771"/>
    </source>
</evidence>
<evidence type="ECO:0000256" key="2">
    <source>
        <dbReference type="ARBA" id="ARBA00022833"/>
    </source>
</evidence>
<dbReference type="InterPro" id="IPR056939">
    <property type="entry name" value="Znf_RING_Vps8"/>
</dbReference>
<name>A0A087T481_STEMI</name>
<evidence type="ECO:0000256" key="3">
    <source>
        <dbReference type="PROSITE-ProRule" id="PRU00175"/>
    </source>
</evidence>
<evidence type="ECO:0000313" key="5">
    <source>
        <dbReference type="EMBL" id="KFM59920.1"/>
    </source>
</evidence>
<dbReference type="Proteomes" id="UP000054359">
    <property type="component" value="Unassembled WGS sequence"/>
</dbReference>
<dbReference type="InterPro" id="IPR045111">
    <property type="entry name" value="Vps41/Vps8"/>
</dbReference>
<keyword evidence="2" id="KW-0862">Zinc</keyword>
<dbReference type="PANTHER" id="PTHR12616">
    <property type="entry name" value="VACUOLAR PROTEIN SORTING VPS41"/>
    <property type="match status" value="1"/>
</dbReference>
<dbReference type="SUPFAM" id="SSF57903">
    <property type="entry name" value="FYVE/PHD zinc finger"/>
    <property type="match status" value="1"/>
</dbReference>
<dbReference type="OrthoDB" id="289913at2759"/>
<feature type="domain" description="RING-type" evidence="4">
    <location>
        <begin position="176"/>
        <end position="224"/>
    </location>
</feature>
<dbReference type="InterPro" id="IPR059070">
    <property type="entry name" value="TPR_VPS8_2"/>
</dbReference>